<dbReference type="EMBL" id="LWDL01000026">
    <property type="protein sequence ID" value="OQW50150.1"/>
    <property type="molecule type" value="Genomic_DNA"/>
</dbReference>
<comment type="caution">
    <text evidence="3">The sequence shown here is derived from an EMBL/GenBank/DDBJ whole genome shotgun (WGS) entry which is preliminary data.</text>
</comment>
<dbReference type="RefSeq" id="WP_376800147.1">
    <property type="nucleotide sequence ID" value="NZ_DBNB01000028.1"/>
</dbReference>
<dbReference type="PANTHER" id="PTHR31793">
    <property type="entry name" value="4-HYDROXYBENZOYL-COA THIOESTERASE FAMILY MEMBER"/>
    <property type="match status" value="1"/>
</dbReference>
<organism evidence="3 4">
    <name type="scientific">Candidatus Raskinella chloraquaticus</name>
    <dbReference type="NCBI Taxonomy" id="1951219"/>
    <lineage>
        <taxon>Bacteria</taxon>
        <taxon>Pseudomonadati</taxon>
        <taxon>Pseudomonadota</taxon>
        <taxon>Alphaproteobacteria</taxon>
        <taxon>Hyphomicrobiales</taxon>
        <taxon>Phreatobacteraceae</taxon>
        <taxon>Candidatus Raskinella</taxon>
    </lineage>
</organism>
<dbReference type="InterPro" id="IPR029069">
    <property type="entry name" value="HotDog_dom_sf"/>
</dbReference>
<evidence type="ECO:0000256" key="2">
    <source>
        <dbReference type="ARBA" id="ARBA00022801"/>
    </source>
</evidence>
<dbReference type="GO" id="GO:0047617">
    <property type="term" value="F:fatty acyl-CoA hydrolase activity"/>
    <property type="evidence" value="ECO:0007669"/>
    <property type="project" value="TreeGrafter"/>
</dbReference>
<reference evidence="3 4" key="1">
    <citation type="journal article" date="2017" name="Water Res.">
        <title>Comammox in drinking water systems.</title>
        <authorList>
            <person name="Wang Y."/>
            <person name="Ma L."/>
            <person name="Mao Y."/>
            <person name="Jiang X."/>
            <person name="Xia Y."/>
            <person name="Yu K."/>
            <person name="Li B."/>
            <person name="Zhang T."/>
        </authorList>
    </citation>
    <scope>NUCLEOTIDE SEQUENCE [LARGE SCALE GENOMIC DNA]</scope>
    <source>
        <strain evidence="3">SG_bin8</strain>
    </source>
</reference>
<name>A0A1W9HRR0_9HYPH</name>
<proteinExistence type="inferred from homology"/>
<dbReference type="InterPro" id="IPR050563">
    <property type="entry name" value="4-hydroxybenzoyl-CoA_TE"/>
</dbReference>
<sequence>MRAAPRPRSDFRYFTTITTRWSDNDMYGHLNNVVYLSFFDAAANRFLIEEGGLKPLESAVVGLVVETGCTYFSALSYPQIVEAGVLAARIGTSSVRYEIGIFAEGERECAAHGHFVHVYVDSKTRRPVPVPRDLRAALAHIVA</sequence>
<gene>
    <name evidence="3" type="ORF">A4S15_00665</name>
</gene>
<dbReference type="Gene3D" id="3.10.129.10">
    <property type="entry name" value="Hotdog Thioesterase"/>
    <property type="match status" value="1"/>
</dbReference>
<protein>
    <submittedName>
        <fullName evidence="3">Uncharacterized protein</fullName>
    </submittedName>
</protein>
<dbReference type="Pfam" id="PF13279">
    <property type="entry name" value="4HBT_2"/>
    <property type="match status" value="1"/>
</dbReference>
<dbReference type="AlphaFoldDB" id="A0A1W9HRR0"/>
<evidence type="ECO:0000256" key="1">
    <source>
        <dbReference type="ARBA" id="ARBA00005953"/>
    </source>
</evidence>
<evidence type="ECO:0000313" key="4">
    <source>
        <dbReference type="Proteomes" id="UP000192872"/>
    </source>
</evidence>
<accession>A0A1W9HRR0</accession>
<evidence type="ECO:0000313" key="3">
    <source>
        <dbReference type="EMBL" id="OQW50150.1"/>
    </source>
</evidence>
<dbReference type="Proteomes" id="UP000192872">
    <property type="component" value="Unassembled WGS sequence"/>
</dbReference>
<dbReference type="SUPFAM" id="SSF54637">
    <property type="entry name" value="Thioesterase/thiol ester dehydrase-isomerase"/>
    <property type="match status" value="1"/>
</dbReference>
<keyword evidence="2" id="KW-0378">Hydrolase</keyword>
<dbReference type="CDD" id="cd00586">
    <property type="entry name" value="4HBT"/>
    <property type="match status" value="1"/>
</dbReference>
<dbReference type="STRING" id="1827387.A4S15_00665"/>
<dbReference type="PANTHER" id="PTHR31793:SF27">
    <property type="entry name" value="NOVEL THIOESTERASE SUPERFAMILY DOMAIN AND SAPOSIN A-TYPE DOMAIN CONTAINING PROTEIN (0610012H03RIK)"/>
    <property type="match status" value="1"/>
</dbReference>
<comment type="similarity">
    <text evidence="1">Belongs to the 4-hydroxybenzoyl-CoA thioesterase family.</text>
</comment>